<name>A0A7W6GLV5_9HYPH</name>
<feature type="transmembrane region" description="Helical" evidence="1">
    <location>
        <begin position="34"/>
        <end position="55"/>
    </location>
</feature>
<protein>
    <submittedName>
        <fullName evidence="2">Uncharacterized protein</fullName>
    </submittedName>
</protein>
<sequence length="56" mass="6289">MLTFIAALLWATSAVLFSVNFAFAWRSRAPARQLFFFGAMAVLTATLAALHWVLLW</sequence>
<dbReference type="AlphaFoldDB" id="A0A7W6GLV5"/>
<keyword evidence="3" id="KW-1185">Reference proteome</keyword>
<accession>A0A7W6GLV5</accession>
<comment type="caution">
    <text evidence="2">The sequence shown here is derived from an EMBL/GenBank/DDBJ whole genome shotgun (WGS) entry which is preliminary data.</text>
</comment>
<keyword evidence="1" id="KW-0812">Transmembrane</keyword>
<organism evidence="2 3">
    <name type="scientific">Mycoplana azooxidifex</name>
    <dbReference type="NCBI Taxonomy" id="1636188"/>
    <lineage>
        <taxon>Bacteria</taxon>
        <taxon>Pseudomonadati</taxon>
        <taxon>Pseudomonadota</taxon>
        <taxon>Alphaproteobacteria</taxon>
        <taxon>Hyphomicrobiales</taxon>
        <taxon>Rhizobiaceae</taxon>
        <taxon>Mycoplana</taxon>
    </lineage>
</organism>
<keyword evidence="1" id="KW-1133">Transmembrane helix</keyword>
<keyword evidence="1" id="KW-0472">Membrane</keyword>
<evidence type="ECO:0000256" key="1">
    <source>
        <dbReference type="SAM" id="Phobius"/>
    </source>
</evidence>
<gene>
    <name evidence="2" type="ORF">GGQ64_005382</name>
</gene>
<reference evidence="2 3" key="1">
    <citation type="submission" date="2020-08" db="EMBL/GenBank/DDBJ databases">
        <title>Genomic Encyclopedia of Type Strains, Phase IV (KMG-IV): sequencing the most valuable type-strain genomes for metagenomic binning, comparative biology and taxonomic classification.</title>
        <authorList>
            <person name="Goeker M."/>
        </authorList>
    </citation>
    <scope>NUCLEOTIDE SEQUENCE [LARGE SCALE GENOMIC DNA]</scope>
    <source>
        <strain evidence="2 3">DSM 100211</strain>
    </source>
</reference>
<evidence type="ECO:0000313" key="2">
    <source>
        <dbReference type="EMBL" id="MBB3980135.1"/>
    </source>
</evidence>
<evidence type="ECO:0000313" key="3">
    <source>
        <dbReference type="Proteomes" id="UP000574761"/>
    </source>
</evidence>
<dbReference type="RefSeq" id="WP_183808284.1">
    <property type="nucleotide sequence ID" value="NZ_JACIEE010000015.1"/>
</dbReference>
<dbReference type="Proteomes" id="UP000574761">
    <property type="component" value="Unassembled WGS sequence"/>
</dbReference>
<dbReference type="EMBL" id="JACIEE010000015">
    <property type="protein sequence ID" value="MBB3980135.1"/>
    <property type="molecule type" value="Genomic_DNA"/>
</dbReference>
<proteinExistence type="predicted"/>